<dbReference type="KEGG" id="hsr:HSBAA_60800"/>
<sequence>MLSESADIWGRQLPFISFGKLARPYTELVNYLAEQGVASPRIHSVSTLMTIVRMTTEGLGIGALPVATVLEEWQRGGALPA</sequence>
<protein>
    <recommendedName>
        <fullName evidence="3">LysR substrate-binding domain-containing protein</fullName>
    </recommendedName>
</protein>
<dbReference type="SUPFAM" id="SSF53850">
    <property type="entry name" value="Periplasmic binding protein-like II"/>
    <property type="match status" value="1"/>
</dbReference>
<gene>
    <name evidence="1" type="ORF">HSBAA_60800</name>
</gene>
<proteinExistence type="predicted"/>
<accession>A0A455UPA2</accession>
<dbReference type="Proteomes" id="UP000320231">
    <property type="component" value="Chromosome"/>
</dbReference>
<evidence type="ECO:0000313" key="1">
    <source>
        <dbReference type="EMBL" id="BBI64774.1"/>
    </source>
</evidence>
<evidence type="ECO:0000313" key="2">
    <source>
        <dbReference type="Proteomes" id="UP000320231"/>
    </source>
</evidence>
<evidence type="ECO:0008006" key="3">
    <source>
        <dbReference type="Google" id="ProtNLM"/>
    </source>
</evidence>
<dbReference type="AlphaFoldDB" id="A0A455UPA2"/>
<dbReference type="EMBL" id="AP019514">
    <property type="protein sequence ID" value="BBI64774.1"/>
    <property type="molecule type" value="Genomic_DNA"/>
</dbReference>
<dbReference type="Gene3D" id="3.40.190.10">
    <property type="entry name" value="Periplasmic binding protein-like II"/>
    <property type="match status" value="1"/>
</dbReference>
<reference evidence="1 2" key="1">
    <citation type="journal article" date="2019" name="Microbiol. Resour. Announc.">
        <title>Complete Genome Sequence of Halomonas sulfidaeris Strain Esulfide1 Isolated from a Metal Sulfide Rock at a Depth of 2,200 Meters, Obtained Using Nanopore Sequencing.</title>
        <authorList>
            <person name="Saito M."/>
            <person name="Nishigata A."/>
            <person name="Galipon J."/>
            <person name="Arakawa K."/>
        </authorList>
    </citation>
    <scope>NUCLEOTIDE SEQUENCE [LARGE SCALE GENOMIC DNA]</scope>
    <source>
        <strain evidence="1 2">ATCC BAA-803</strain>
    </source>
</reference>
<name>A0A455UPA2_9GAMM</name>
<organism evidence="1 2">
    <name type="scientific">Vreelandella sulfidaeris</name>
    <dbReference type="NCBI Taxonomy" id="115553"/>
    <lineage>
        <taxon>Bacteria</taxon>
        <taxon>Pseudomonadati</taxon>
        <taxon>Pseudomonadota</taxon>
        <taxon>Gammaproteobacteria</taxon>
        <taxon>Oceanospirillales</taxon>
        <taxon>Halomonadaceae</taxon>
        <taxon>Vreelandella</taxon>
    </lineage>
</organism>